<reference evidence="2 3" key="1">
    <citation type="submission" date="2022-05" db="EMBL/GenBank/DDBJ databases">
        <authorList>
            <consortium name="Genoscope - CEA"/>
            <person name="William W."/>
        </authorList>
    </citation>
    <scope>NUCLEOTIDE SEQUENCE [LARGE SCALE GENOMIC DNA]</scope>
</reference>
<feature type="non-terminal residue" evidence="2">
    <location>
        <position position="1"/>
    </location>
</feature>
<evidence type="ECO:0000256" key="1">
    <source>
        <dbReference type="SAM" id="MobiDB-lite"/>
    </source>
</evidence>
<feature type="region of interest" description="Disordered" evidence="1">
    <location>
        <begin position="103"/>
        <end position="219"/>
    </location>
</feature>
<dbReference type="PANTHER" id="PTHR24637">
    <property type="entry name" value="COLLAGEN"/>
    <property type="match status" value="1"/>
</dbReference>
<dbReference type="Proteomes" id="UP001159405">
    <property type="component" value="Unassembled WGS sequence"/>
</dbReference>
<gene>
    <name evidence="2" type="ORF">PLOB_00011986</name>
</gene>
<sequence>TSRTRRAASAGAGKRKAMQMQEEGAHTFPTYKALLNAVVAELYDHEWFYAAFMPENWENQLSAYYYEGAFNCDIEQHQSYHENLETWTACPNEVLTSKARVERIHSSPPGPTGEAGLIGEPGPEGALGDNEKKGAKIQPGPSGDQGPQGGDGDQGAQGPKGEPGQAATGVKGEKGDQGADGDVGNRDPQGHKGERGVDGSPGSPGDPSPSVERGKFLYH</sequence>
<feature type="compositionally biased region" description="Basic and acidic residues" evidence="1">
    <location>
        <begin position="171"/>
        <end position="197"/>
    </location>
</feature>
<dbReference type="InterPro" id="IPR008160">
    <property type="entry name" value="Collagen"/>
</dbReference>
<feature type="compositionally biased region" description="Gly residues" evidence="1">
    <location>
        <begin position="146"/>
        <end position="155"/>
    </location>
</feature>
<organism evidence="2 3">
    <name type="scientific">Porites lobata</name>
    <dbReference type="NCBI Taxonomy" id="104759"/>
    <lineage>
        <taxon>Eukaryota</taxon>
        <taxon>Metazoa</taxon>
        <taxon>Cnidaria</taxon>
        <taxon>Anthozoa</taxon>
        <taxon>Hexacorallia</taxon>
        <taxon>Scleractinia</taxon>
        <taxon>Fungiina</taxon>
        <taxon>Poritidae</taxon>
        <taxon>Porites</taxon>
    </lineage>
</organism>
<proteinExistence type="predicted"/>
<keyword evidence="3" id="KW-1185">Reference proteome</keyword>
<evidence type="ECO:0000313" key="2">
    <source>
        <dbReference type="EMBL" id="CAH3171565.1"/>
    </source>
</evidence>
<accession>A0ABN8QXR8</accession>
<comment type="caution">
    <text evidence="2">The sequence shown here is derived from an EMBL/GenBank/DDBJ whole genome shotgun (WGS) entry which is preliminary data.</text>
</comment>
<feature type="region of interest" description="Disordered" evidence="1">
    <location>
        <begin position="1"/>
        <end position="20"/>
    </location>
</feature>
<feature type="compositionally biased region" description="Low complexity" evidence="1">
    <location>
        <begin position="198"/>
        <end position="211"/>
    </location>
</feature>
<protein>
    <submittedName>
        <fullName evidence="2">Uncharacterized protein</fullName>
    </submittedName>
</protein>
<dbReference type="Pfam" id="PF01391">
    <property type="entry name" value="Collagen"/>
    <property type="match status" value="1"/>
</dbReference>
<dbReference type="EMBL" id="CALNXK010000165">
    <property type="protein sequence ID" value="CAH3171565.1"/>
    <property type="molecule type" value="Genomic_DNA"/>
</dbReference>
<name>A0ABN8QXR8_9CNID</name>
<evidence type="ECO:0000313" key="3">
    <source>
        <dbReference type="Proteomes" id="UP001159405"/>
    </source>
</evidence>